<keyword evidence="7" id="KW-1185">Reference proteome</keyword>
<dbReference type="InterPro" id="IPR017685">
    <property type="entry name" value="ArgP"/>
</dbReference>
<organism evidence="6 7">
    <name type="scientific">Povalibacter uvarum</name>
    <dbReference type="NCBI Taxonomy" id="732238"/>
    <lineage>
        <taxon>Bacteria</taxon>
        <taxon>Pseudomonadati</taxon>
        <taxon>Pseudomonadota</taxon>
        <taxon>Gammaproteobacteria</taxon>
        <taxon>Steroidobacterales</taxon>
        <taxon>Steroidobacteraceae</taxon>
        <taxon>Povalibacter</taxon>
    </lineage>
</organism>
<evidence type="ECO:0000259" key="5">
    <source>
        <dbReference type="PROSITE" id="PS50931"/>
    </source>
</evidence>
<dbReference type="Gene3D" id="3.40.190.290">
    <property type="match status" value="1"/>
</dbReference>
<evidence type="ECO:0000256" key="2">
    <source>
        <dbReference type="ARBA" id="ARBA00023015"/>
    </source>
</evidence>
<dbReference type="Pfam" id="PF00126">
    <property type="entry name" value="HTH_1"/>
    <property type="match status" value="1"/>
</dbReference>
<dbReference type="InterPro" id="IPR005119">
    <property type="entry name" value="LysR_subst-bd"/>
</dbReference>
<evidence type="ECO:0000256" key="1">
    <source>
        <dbReference type="ARBA" id="ARBA00009437"/>
    </source>
</evidence>
<feature type="domain" description="HTH lysR-type" evidence="5">
    <location>
        <begin position="2"/>
        <end position="58"/>
    </location>
</feature>
<comment type="caution">
    <text evidence="6">The sequence shown here is derived from an EMBL/GenBank/DDBJ whole genome shotgun (WGS) entry which is preliminary data.</text>
</comment>
<name>A0A841HMH1_9GAMM</name>
<dbReference type="PRINTS" id="PR00039">
    <property type="entry name" value="HTHLYSR"/>
</dbReference>
<dbReference type="Pfam" id="PF03466">
    <property type="entry name" value="LysR_substrate"/>
    <property type="match status" value="1"/>
</dbReference>
<dbReference type="NCBIfam" id="NF009888">
    <property type="entry name" value="PRK13348.1"/>
    <property type="match status" value="1"/>
</dbReference>
<sequence>MLDYASLAAVAAVVQEGSFERAARLLNVTSSAISQRIKLLEERVGSVLIVRGQPCTATAAGNLICRHVERVGMLESELRDSLPQLVPASAGDRITLRIGVNADSLGSWFLAAMATFTREEAALLDVVVDDEEHTIDGLKNGQVLAAITSHAQSVQGCKSVELGKLRYRAVASPDFVQRYFPDGVTAESLGVTPSLRFNHKDQMQATWIRTRLGNDVATPAHWLPSTQAFLDASLAGIGWSMNPEPLIQPHLRAGTLIELIADSPLDVPLYWQHTRLQVPTLERLTRAVSTAARAVLL</sequence>
<dbReference type="Proteomes" id="UP000588068">
    <property type="component" value="Unassembled WGS sequence"/>
</dbReference>
<keyword evidence="4" id="KW-0804">Transcription</keyword>
<keyword evidence="2" id="KW-0805">Transcription regulation</keyword>
<dbReference type="SUPFAM" id="SSF53850">
    <property type="entry name" value="Periplasmic binding protein-like II"/>
    <property type="match status" value="1"/>
</dbReference>
<dbReference type="EMBL" id="JACHHZ010000003">
    <property type="protein sequence ID" value="MBB6093943.1"/>
    <property type="molecule type" value="Genomic_DNA"/>
</dbReference>
<dbReference type="NCBIfam" id="NF002964">
    <property type="entry name" value="PRK03635.1"/>
    <property type="match status" value="1"/>
</dbReference>
<dbReference type="GO" id="GO:0003700">
    <property type="term" value="F:DNA-binding transcription factor activity"/>
    <property type="evidence" value="ECO:0007669"/>
    <property type="project" value="InterPro"/>
</dbReference>
<proteinExistence type="inferred from homology"/>
<comment type="similarity">
    <text evidence="1">Belongs to the LysR transcriptional regulatory family.</text>
</comment>
<dbReference type="PANTHER" id="PTHR30579:SF2">
    <property type="entry name" value="HTH-TYPE TRANSCRIPTIONAL REGULATOR ARGP"/>
    <property type="match status" value="1"/>
</dbReference>
<dbReference type="InterPro" id="IPR050176">
    <property type="entry name" value="LTTR"/>
</dbReference>
<evidence type="ECO:0000256" key="3">
    <source>
        <dbReference type="ARBA" id="ARBA00023125"/>
    </source>
</evidence>
<evidence type="ECO:0000256" key="4">
    <source>
        <dbReference type="ARBA" id="ARBA00023163"/>
    </source>
</evidence>
<dbReference type="InterPro" id="IPR036390">
    <property type="entry name" value="WH_DNA-bd_sf"/>
</dbReference>
<dbReference type="PANTHER" id="PTHR30579">
    <property type="entry name" value="TRANSCRIPTIONAL REGULATOR"/>
    <property type="match status" value="1"/>
</dbReference>
<dbReference type="NCBIfam" id="TIGR03298">
    <property type="entry name" value="argP"/>
    <property type="match status" value="1"/>
</dbReference>
<dbReference type="InterPro" id="IPR000847">
    <property type="entry name" value="LysR_HTH_N"/>
</dbReference>
<gene>
    <name evidence="6" type="ORF">HNQ60_002824</name>
</gene>
<dbReference type="Gene3D" id="1.10.10.10">
    <property type="entry name" value="Winged helix-like DNA-binding domain superfamily/Winged helix DNA-binding domain"/>
    <property type="match status" value="1"/>
</dbReference>
<evidence type="ECO:0000313" key="7">
    <source>
        <dbReference type="Proteomes" id="UP000588068"/>
    </source>
</evidence>
<accession>A0A841HMH1</accession>
<keyword evidence="3" id="KW-0238">DNA-binding</keyword>
<dbReference type="AlphaFoldDB" id="A0A841HMH1"/>
<dbReference type="InterPro" id="IPR036388">
    <property type="entry name" value="WH-like_DNA-bd_sf"/>
</dbReference>
<protein>
    <submittedName>
        <fullName evidence="6">LysR family transcriptional regulator (Chromosome initiation inhibitor)</fullName>
    </submittedName>
</protein>
<dbReference type="PROSITE" id="PS50931">
    <property type="entry name" value="HTH_LYSR"/>
    <property type="match status" value="1"/>
</dbReference>
<reference evidence="6 7" key="1">
    <citation type="submission" date="2020-08" db="EMBL/GenBank/DDBJ databases">
        <title>Genomic Encyclopedia of Type Strains, Phase IV (KMG-IV): sequencing the most valuable type-strain genomes for metagenomic binning, comparative biology and taxonomic classification.</title>
        <authorList>
            <person name="Goeker M."/>
        </authorList>
    </citation>
    <scope>NUCLEOTIDE SEQUENCE [LARGE SCALE GENOMIC DNA]</scope>
    <source>
        <strain evidence="6 7">DSM 26723</strain>
    </source>
</reference>
<dbReference type="GO" id="GO:0003677">
    <property type="term" value="F:DNA binding"/>
    <property type="evidence" value="ECO:0007669"/>
    <property type="project" value="UniProtKB-KW"/>
</dbReference>
<evidence type="ECO:0000313" key="6">
    <source>
        <dbReference type="EMBL" id="MBB6093943.1"/>
    </source>
</evidence>
<dbReference type="SUPFAM" id="SSF46785">
    <property type="entry name" value="Winged helix' DNA-binding domain"/>
    <property type="match status" value="1"/>
</dbReference>
<dbReference type="RefSeq" id="WP_184332772.1">
    <property type="nucleotide sequence ID" value="NZ_JACHHZ010000003.1"/>
</dbReference>